<gene>
    <name evidence="3" type="primary">FAM72A_4</name>
    <name evidence="3" type="ORF">EC957_006959</name>
</gene>
<feature type="compositionally biased region" description="Low complexity" evidence="2">
    <location>
        <begin position="287"/>
        <end position="302"/>
    </location>
</feature>
<sequence>MPQYPPPQYQHYSNANNANNANNTASSTTTSYTPRGYTGGAGYSSSYYGGGNSDRYNTSYSSHSTGSGNGNSAPNGTNSKTVCRMDCRYCSAVVCLRGMKAMLLADTSVELYSTDHPPGSVQLIDKDYTTSNCKCKIRDVACRVCGNVIGYHITQPCQQCLKAPNNGHFWMFHTEGVVGQERMNLDLGKLVQELVRFPHSAATQGAPGAAAAAAAEAARRLAGFVQREPVVPSPPAPGSGGVQNVTAATAVPPPPRPITLTTATVMAAVAVEPRDNAATTRVTSISRLQRQQQRLAQTTYSPPSYPPPPMRVISSSPTPATPTLTTPTLTTPIPTPRTQQQPPATPAANEPSQTSSASSNPDQHRAAPEPPIGPSATTALMNLTLSQFLQPMKWEQLPHPDLDIDLDPNAMGGEPLFAGDWMELVKRTAETAAANMSLALDQEEETEKYMARMMEEHRQRHLQLEMVERVELESVGGSSEGRSSEEDGEEDVLEPLPDHDEVPTTVSDTEIDLEAGFADGQRQQRTEDEEGMDRLIHRVDGVALAGPPPAPSTVLGEYKDEDEDMDMNGEPTGRGRTLERRQYDSLPVDANGVPAPEQQPTTPSSNTTTAPSMESNRHRRGNSLGNTLFGIVTGAPPLHDDHRPTHRRRNSSHSSGSSGSSSDASSDRTAYYSSESCPAMVLTSAMIAKASASAAAADAATAANNLLFGRRSRRDYDMMCR</sequence>
<feature type="region of interest" description="Disordered" evidence="2">
    <location>
        <begin position="472"/>
        <end position="528"/>
    </location>
</feature>
<dbReference type="Proteomes" id="UP000723463">
    <property type="component" value="Unassembled WGS sequence"/>
</dbReference>
<feature type="compositionally biased region" description="Low complexity" evidence="2">
    <location>
        <begin position="317"/>
        <end position="348"/>
    </location>
</feature>
<feature type="compositionally biased region" description="Polar residues" evidence="2">
    <location>
        <begin position="350"/>
        <end position="361"/>
    </location>
</feature>
<proteinExistence type="inferred from homology"/>
<protein>
    <submittedName>
        <fullName evidence="3">Protein fam72a</fullName>
    </submittedName>
</protein>
<dbReference type="AlphaFoldDB" id="A0A9P6EXJ6"/>
<reference evidence="3" key="1">
    <citation type="journal article" date="2020" name="Fungal Divers.">
        <title>Resolving the Mortierellaceae phylogeny through synthesis of multi-gene phylogenetics and phylogenomics.</title>
        <authorList>
            <person name="Vandepol N."/>
            <person name="Liber J."/>
            <person name="Desiro A."/>
            <person name="Na H."/>
            <person name="Kennedy M."/>
            <person name="Barry K."/>
            <person name="Grigoriev I.V."/>
            <person name="Miller A.N."/>
            <person name="O'Donnell K."/>
            <person name="Stajich J.E."/>
            <person name="Bonito G."/>
        </authorList>
    </citation>
    <scope>NUCLEOTIDE SEQUENCE</scope>
    <source>
        <strain evidence="3">NRRL 2591</strain>
    </source>
</reference>
<comment type="similarity">
    <text evidence="1">Belongs to the FAM72 family.</text>
</comment>
<evidence type="ECO:0000313" key="3">
    <source>
        <dbReference type="EMBL" id="KAF9538282.1"/>
    </source>
</evidence>
<feature type="compositionally biased region" description="Low complexity" evidence="2">
    <location>
        <begin position="600"/>
        <end position="612"/>
    </location>
</feature>
<dbReference type="PANTHER" id="PTHR31841">
    <property type="entry name" value="PROTEIN FAM72A-RELATED"/>
    <property type="match status" value="1"/>
</dbReference>
<dbReference type="InterPro" id="IPR026768">
    <property type="entry name" value="YPEH2ZP"/>
</dbReference>
<keyword evidence="4" id="KW-1185">Reference proteome</keyword>
<dbReference type="GO" id="GO:0005829">
    <property type="term" value="C:cytosol"/>
    <property type="evidence" value="ECO:0007669"/>
    <property type="project" value="TreeGrafter"/>
</dbReference>
<feature type="region of interest" description="Disordered" evidence="2">
    <location>
        <begin position="1"/>
        <end position="35"/>
    </location>
</feature>
<evidence type="ECO:0000256" key="2">
    <source>
        <dbReference type="SAM" id="MobiDB-lite"/>
    </source>
</evidence>
<evidence type="ECO:0000256" key="1">
    <source>
        <dbReference type="ARBA" id="ARBA00006888"/>
    </source>
</evidence>
<feature type="compositionally biased region" description="Polar residues" evidence="2">
    <location>
        <begin position="277"/>
        <end position="286"/>
    </location>
</feature>
<evidence type="ECO:0000313" key="4">
    <source>
        <dbReference type="Proteomes" id="UP000723463"/>
    </source>
</evidence>
<feature type="compositionally biased region" description="Low complexity" evidence="2">
    <location>
        <begin position="652"/>
        <end position="669"/>
    </location>
</feature>
<organism evidence="3 4">
    <name type="scientific">Mortierella hygrophila</name>
    <dbReference type="NCBI Taxonomy" id="979708"/>
    <lineage>
        <taxon>Eukaryota</taxon>
        <taxon>Fungi</taxon>
        <taxon>Fungi incertae sedis</taxon>
        <taxon>Mucoromycota</taxon>
        <taxon>Mortierellomycotina</taxon>
        <taxon>Mortierellomycetes</taxon>
        <taxon>Mortierellales</taxon>
        <taxon>Mortierellaceae</taxon>
        <taxon>Mortierella</taxon>
    </lineage>
</organism>
<dbReference type="EMBL" id="JAAAXW010000319">
    <property type="protein sequence ID" value="KAF9538282.1"/>
    <property type="molecule type" value="Genomic_DNA"/>
</dbReference>
<feature type="region of interest" description="Disordered" evidence="2">
    <location>
        <begin position="228"/>
        <end position="255"/>
    </location>
</feature>
<feature type="region of interest" description="Disordered" evidence="2">
    <location>
        <begin position="540"/>
        <end position="669"/>
    </location>
</feature>
<accession>A0A9P6EXJ6</accession>
<feature type="compositionally biased region" description="Low complexity" evidence="2">
    <location>
        <begin position="9"/>
        <end position="31"/>
    </location>
</feature>
<comment type="caution">
    <text evidence="3">The sequence shown here is derived from an EMBL/GenBank/DDBJ whole genome shotgun (WGS) entry which is preliminary data.</text>
</comment>
<feature type="region of interest" description="Disordered" evidence="2">
    <location>
        <begin position="275"/>
        <end position="377"/>
    </location>
</feature>
<dbReference type="Pfam" id="PF14976">
    <property type="entry name" value="YPEH2ZP"/>
    <property type="match status" value="1"/>
</dbReference>
<dbReference type="PANTHER" id="PTHR31841:SF1">
    <property type="entry name" value="PROTEIN FAM72A-RELATED"/>
    <property type="match status" value="1"/>
</dbReference>
<name>A0A9P6EXJ6_9FUNG</name>